<organism evidence="2 3">
    <name type="scientific">Rhizophagus irregularis</name>
    <dbReference type="NCBI Taxonomy" id="588596"/>
    <lineage>
        <taxon>Eukaryota</taxon>
        <taxon>Fungi</taxon>
        <taxon>Fungi incertae sedis</taxon>
        <taxon>Mucoromycota</taxon>
        <taxon>Glomeromycotina</taxon>
        <taxon>Glomeromycetes</taxon>
        <taxon>Glomerales</taxon>
        <taxon>Glomeraceae</taxon>
        <taxon>Rhizophagus</taxon>
    </lineage>
</organism>
<dbReference type="VEuPathDB" id="FungiDB:FUN_016579"/>
<keyword evidence="3" id="KW-1185">Reference proteome</keyword>
<dbReference type="VEuPathDB" id="FungiDB:RhiirA1_454002"/>
<protein>
    <submittedName>
        <fullName evidence="2">Uncharacterized protein</fullName>
    </submittedName>
</protein>
<dbReference type="VEuPathDB" id="FungiDB:RhiirFUN_010378"/>
<sequence length="414" mass="47497">MLYNYNKGPCTVCGREKSKESKERFQKIQTQTLAKVQRSPEASLLTAKLQVGYQLCQEHYNKLVCYDHNMKSSKRRNNTINDTTYYGKNIQEKRVRLSQENNAITIEQLELQIKELEKELERSQMNGNNNESAQLSNFFNSQMGRMTRVFYQHQRKGNLPIQNADEFVCLIEAHDPELCSFFDILFRSMNPNETRQQLKQKVMMLCYQMAALRNKQVSGAKAAIGLYMTGTGTSTAGINTLSNMGISATYQTVYNNKKKIVAAHEQSVQKYISDNRNQLLILNMDDYHDLHESRIPSITSINRISHMATTLLNTSSIAPIPLFTSNLFSIHNPNGVDALLLKNVLYSQYMTRFAISYNTQKSTWISINDINSLNESDLMESLAIHCYDADLTEKHVRKFDTTKLVDFIPSDLKI</sequence>
<reference evidence="2 3" key="1">
    <citation type="submission" date="2015-10" db="EMBL/GenBank/DDBJ databases">
        <title>Genome analyses suggest a sexual origin of heterokaryosis in a supposedly ancient asexual fungus.</title>
        <authorList>
            <person name="Ropars J."/>
            <person name="Sedzielewska K."/>
            <person name="Noel J."/>
            <person name="Charron P."/>
            <person name="Farinelli L."/>
            <person name="Marton T."/>
            <person name="Kruger M."/>
            <person name="Pelin A."/>
            <person name="Brachmann A."/>
            <person name="Corradi N."/>
        </authorList>
    </citation>
    <scope>NUCLEOTIDE SEQUENCE [LARGE SCALE GENOMIC DNA]</scope>
    <source>
        <strain evidence="2 3">A4</strain>
    </source>
</reference>
<evidence type="ECO:0000256" key="1">
    <source>
        <dbReference type="SAM" id="Coils"/>
    </source>
</evidence>
<accession>A0A2I1H8S8</accession>
<dbReference type="AlphaFoldDB" id="A0A2I1H8S8"/>
<evidence type="ECO:0000313" key="3">
    <source>
        <dbReference type="Proteomes" id="UP000234323"/>
    </source>
</evidence>
<name>A0A2I1H8S8_9GLOM</name>
<dbReference type="EMBL" id="LLXI01001817">
    <property type="protein sequence ID" value="PKY55286.1"/>
    <property type="molecule type" value="Genomic_DNA"/>
</dbReference>
<keyword evidence="1" id="KW-0175">Coiled coil</keyword>
<gene>
    <name evidence="2" type="ORF">RhiirA4_503892</name>
</gene>
<feature type="coiled-coil region" evidence="1">
    <location>
        <begin position="99"/>
        <end position="133"/>
    </location>
</feature>
<proteinExistence type="predicted"/>
<comment type="caution">
    <text evidence="2">The sequence shown here is derived from an EMBL/GenBank/DDBJ whole genome shotgun (WGS) entry which is preliminary data.</text>
</comment>
<dbReference type="Proteomes" id="UP000234323">
    <property type="component" value="Unassembled WGS sequence"/>
</dbReference>
<evidence type="ECO:0000313" key="2">
    <source>
        <dbReference type="EMBL" id="PKY55286.1"/>
    </source>
</evidence>